<comment type="similarity">
    <text evidence="1 2">Belongs to the enoyl-CoA hydratase/isomerase family.</text>
</comment>
<dbReference type="PANTHER" id="PTHR42964:SF1">
    <property type="entry name" value="POLYKETIDE BIOSYNTHESIS ENOYL-COA HYDRATASE PKSH-RELATED"/>
    <property type="match status" value="1"/>
</dbReference>
<dbReference type="CDD" id="cd06558">
    <property type="entry name" value="crotonase-like"/>
    <property type="match status" value="1"/>
</dbReference>
<dbReference type="Pfam" id="PF00378">
    <property type="entry name" value="ECH_1"/>
    <property type="match status" value="1"/>
</dbReference>
<dbReference type="RefSeq" id="WP_378270706.1">
    <property type="nucleotide sequence ID" value="NZ_JBHUKR010000023.1"/>
</dbReference>
<accession>A0ABW5G4Q1</accession>
<dbReference type="Proteomes" id="UP001597417">
    <property type="component" value="Unassembled WGS sequence"/>
</dbReference>
<proteinExistence type="inferred from homology"/>
<dbReference type="PANTHER" id="PTHR42964">
    <property type="entry name" value="ENOYL-COA HYDRATASE"/>
    <property type="match status" value="1"/>
</dbReference>
<evidence type="ECO:0000256" key="1">
    <source>
        <dbReference type="ARBA" id="ARBA00005254"/>
    </source>
</evidence>
<name>A0ABW5G4Q1_9PSEU</name>
<evidence type="ECO:0000256" key="2">
    <source>
        <dbReference type="RuleBase" id="RU003707"/>
    </source>
</evidence>
<gene>
    <name evidence="3" type="ORF">ACFSXZ_36720</name>
</gene>
<reference evidence="4" key="1">
    <citation type="journal article" date="2019" name="Int. J. Syst. Evol. Microbiol.">
        <title>The Global Catalogue of Microorganisms (GCM) 10K type strain sequencing project: providing services to taxonomists for standard genome sequencing and annotation.</title>
        <authorList>
            <consortium name="The Broad Institute Genomics Platform"/>
            <consortium name="The Broad Institute Genome Sequencing Center for Infectious Disease"/>
            <person name="Wu L."/>
            <person name="Ma J."/>
        </authorList>
    </citation>
    <scope>NUCLEOTIDE SEQUENCE [LARGE SCALE GENOMIC DNA]</scope>
    <source>
        <strain evidence="4">CGMCC 4.7645</strain>
    </source>
</reference>
<keyword evidence="4" id="KW-1185">Reference proteome</keyword>
<comment type="caution">
    <text evidence="3">The sequence shown here is derived from an EMBL/GenBank/DDBJ whole genome shotgun (WGS) entry which is preliminary data.</text>
</comment>
<dbReference type="InterPro" id="IPR029045">
    <property type="entry name" value="ClpP/crotonase-like_dom_sf"/>
</dbReference>
<protein>
    <submittedName>
        <fullName evidence="3">Enoyl-CoA hydratase/isomerase family protein</fullName>
    </submittedName>
</protein>
<dbReference type="EMBL" id="JBHUKR010000023">
    <property type="protein sequence ID" value="MFD2421887.1"/>
    <property type="molecule type" value="Genomic_DNA"/>
</dbReference>
<evidence type="ECO:0000313" key="3">
    <source>
        <dbReference type="EMBL" id="MFD2421887.1"/>
    </source>
</evidence>
<dbReference type="PROSITE" id="PS00166">
    <property type="entry name" value="ENOYL_COA_HYDRATASE"/>
    <property type="match status" value="1"/>
</dbReference>
<dbReference type="InterPro" id="IPR001753">
    <property type="entry name" value="Enoyl-CoA_hydra/iso"/>
</dbReference>
<evidence type="ECO:0000313" key="4">
    <source>
        <dbReference type="Proteomes" id="UP001597417"/>
    </source>
</evidence>
<dbReference type="InterPro" id="IPR018376">
    <property type="entry name" value="Enoyl-CoA_hyd/isom_CS"/>
</dbReference>
<sequence length="253" mass="26038">MTIRNDPIVDGVARITLNRPETGNALDLSTARAFRRAIVETARNEQVRVLVLAATGKLFCGGGDVGEMAASADRSGYLAELAGTMHEALDALRRTPVPVIAQVQGTAAGAGVGLVLAADIAVAADPAKFAIAYPGVGLSPDCGVSALLPRVVGPRRAAVFALTGRVLTAVEAEEWGLVTEVCSAERLPGRVDELAGAIAAGPAPALGQAAILLRQGIEESHVDQLRREAVTIAGLGAGREAKERIAAFVSTHR</sequence>
<dbReference type="Gene3D" id="3.90.226.10">
    <property type="entry name" value="2-enoyl-CoA Hydratase, Chain A, domain 1"/>
    <property type="match status" value="1"/>
</dbReference>
<dbReference type="SUPFAM" id="SSF52096">
    <property type="entry name" value="ClpP/crotonase"/>
    <property type="match status" value="1"/>
</dbReference>
<organism evidence="3 4">
    <name type="scientific">Amycolatopsis pigmentata</name>
    <dbReference type="NCBI Taxonomy" id="450801"/>
    <lineage>
        <taxon>Bacteria</taxon>
        <taxon>Bacillati</taxon>
        <taxon>Actinomycetota</taxon>
        <taxon>Actinomycetes</taxon>
        <taxon>Pseudonocardiales</taxon>
        <taxon>Pseudonocardiaceae</taxon>
        <taxon>Amycolatopsis</taxon>
    </lineage>
</organism>
<dbReference type="InterPro" id="IPR051683">
    <property type="entry name" value="Enoyl-CoA_Hydratase/Isomerase"/>
</dbReference>